<comment type="caution">
    <text evidence="1">The sequence shown here is derived from an EMBL/GenBank/DDBJ whole genome shotgun (WGS) entry which is preliminary data.</text>
</comment>
<proteinExistence type="predicted"/>
<protein>
    <submittedName>
        <fullName evidence="1">Uncharacterized protein</fullName>
    </submittedName>
</protein>
<sequence>MWMPSFQPTSFPENSLISVMPECTYADGQDHLQKIHFDTAARELGQAWSTSLPQLCLNELMVTTTLTVLTDTREKYDGTRRSPWNEIECGDHYVRPMAAFLFFEIASGQTWSLSECGNPVIKLGFAPRINPSDFCGFFITGLAWGQFKQQGDAEMRTGTAQLCVHYGELRLSQLTLKSRATAAVVRMGGGTNETAGHDSRTGG</sequence>
<accession>A0A9W9YM67</accession>
<keyword evidence="2" id="KW-1185">Reference proteome</keyword>
<dbReference type="AlphaFoldDB" id="A0A9W9YM67"/>
<evidence type="ECO:0000313" key="2">
    <source>
        <dbReference type="Proteomes" id="UP001163046"/>
    </source>
</evidence>
<organism evidence="1 2">
    <name type="scientific">Desmophyllum pertusum</name>
    <dbReference type="NCBI Taxonomy" id="174260"/>
    <lineage>
        <taxon>Eukaryota</taxon>
        <taxon>Metazoa</taxon>
        <taxon>Cnidaria</taxon>
        <taxon>Anthozoa</taxon>
        <taxon>Hexacorallia</taxon>
        <taxon>Scleractinia</taxon>
        <taxon>Caryophylliina</taxon>
        <taxon>Caryophylliidae</taxon>
        <taxon>Desmophyllum</taxon>
    </lineage>
</organism>
<dbReference type="EMBL" id="MU827318">
    <property type="protein sequence ID" value="KAJ7357745.1"/>
    <property type="molecule type" value="Genomic_DNA"/>
</dbReference>
<name>A0A9W9YM67_9CNID</name>
<reference evidence="1" key="1">
    <citation type="submission" date="2023-01" db="EMBL/GenBank/DDBJ databases">
        <title>Genome assembly of the deep-sea coral Lophelia pertusa.</title>
        <authorList>
            <person name="Herrera S."/>
            <person name="Cordes E."/>
        </authorList>
    </citation>
    <scope>NUCLEOTIDE SEQUENCE</scope>
    <source>
        <strain evidence="1">USNM1676648</strain>
        <tissue evidence="1">Polyp</tissue>
    </source>
</reference>
<dbReference type="Proteomes" id="UP001163046">
    <property type="component" value="Unassembled WGS sequence"/>
</dbReference>
<evidence type="ECO:0000313" key="1">
    <source>
        <dbReference type="EMBL" id="KAJ7357745.1"/>
    </source>
</evidence>
<dbReference type="OrthoDB" id="6019999at2759"/>
<gene>
    <name evidence="1" type="ORF">OS493_023219</name>
</gene>